<keyword evidence="3" id="KW-0804">Transcription</keyword>
<keyword evidence="2" id="KW-0238">DNA-binding</keyword>
<accession>A0A916Z9J8</accession>
<dbReference type="SUPFAM" id="SSF46689">
    <property type="entry name" value="Homeodomain-like"/>
    <property type="match status" value="1"/>
</dbReference>
<protein>
    <submittedName>
        <fullName evidence="5">Transcriptional regulator</fullName>
    </submittedName>
</protein>
<name>A0A916Z9J8_9SPHN</name>
<dbReference type="InterPro" id="IPR009057">
    <property type="entry name" value="Homeodomain-like_sf"/>
</dbReference>
<comment type="caution">
    <text evidence="5">The sequence shown here is derived from an EMBL/GenBank/DDBJ whole genome shotgun (WGS) entry which is preliminary data.</text>
</comment>
<proteinExistence type="predicted"/>
<dbReference type="GO" id="GO:0000976">
    <property type="term" value="F:transcription cis-regulatory region binding"/>
    <property type="evidence" value="ECO:0007669"/>
    <property type="project" value="TreeGrafter"/>
</dbReference>
<dbReference type="PANTHER" id="PTHR47894:SF1">
    <property type="entry name" value="HTH-TYPE TRANSCRIPTIONAL REGULATOR VQSM"/>
    <property type="match status" value="1"/>
</dbReference>
<evidence type="ECO:0000256" key="3">
    <source>
        <dbReference type="ARBA" id="ARBA00023163"/>
    </source>
</evidence>
<dbReference type="EMBL" id="BMIP01000010">
    <property type="protein sequence ID" value="GGD81204.1"/>
    <property type="molecule type" value="Genomic_DNA"/>
</dbReference>
<reference evidence="5" key="1">
    <citation type="journal article" date="2014" name="Int. J. Syst. Evol. Microbiol.">
        <title>Complete genome sequence of Corynebacterium casei LMG S-19264T (=DSM 44701T), isolated from a smear-ripened cheese.</title>
        <authorList>
            <consortium name="US DOE Joint Genome Institute (JGI-PGF)"/>
            <person name="Walter F."/>
            <person name="Albersmeier A."/>
            <person name="Kalinowski J."/>
            <person name="Ruckert C."/>
        </authorList>
    </citation>
    <scope>NUCLEOTIDE SEQUENCE</scope>
    <source>
        <strain evidence="5">CGMCC 1.15360</strain>
    </source>
</reference>
<dbReference type="Pfam" id="PF12625">
    <property type="entry name" value="Arabinose_bd"/>
    <property type="match status" value="1"/>
</dbReference>
<dbReference type="PROSITE" id="PS01124">
    <property type="entry name" value="HTH_ARAC_FAMILY_2"/>
    <property type="match status" value="1"/>
</dbReference>
<reference evidence="5" key="2">
    <citation type="submission" date="2020-09" db="EMBL/GenBank/DDBJ databases">
        <authorList>
            <person name="Sun Q."/>
            <person name="Zhou Y."/>
        </authorList>
    </citation>
    <scope>NUCLEOTIDE SEQUENCE</scope>
    <source>
        <strain evidence="5">CGMCC 1.15360</strain>
    </source>
</reference>
<evidence type="ECO:0000259" key="4">
    <source>
        <dbReference type="PROSITE" id="PS01124"/>
    </source>
</evidence>
<dbReference type="SMART" id="SM00342">
    <property type="entry name" value="HTH_ARAC"/>
    <property type="match status" value="1"/>
</dbReference>
<gene>
    <name evidence="5" type="ORF">GCM10010990_33960</name>
</gene>
<keyword evidence="6" id="KW-1185">Reference proteome</keyword>
<dbReference type="PANTHER" id="PTHR47894">
    <property type="entry name" value="HTH-TYPE TRANSCRIPTIONAL REGULATOR GADX"/>
    <property type="match status" value="1"/>
</dbReference>
<organism evidence="5 6">
    <name type="scientific">Croceicoccus mobilis</name>
    <dbReference type="NCBI Taxonomy" id="1703339"/>
    <lineage>
        <taxon>Bacteria</taxon>
        <taxon>Pseudomonadati</taxon>
        <taxon>Pseudomonadota</taxon>
        <taxon>Alphaproteobacteria</taxon>
        <taxon>Sphingomonadales</taxon>
        <taxon>Erythrobacteraceae</taxon>
        <taxon>Croceicoccus</taxon>
    </lineage>
</organism>
<evidence type="ECO:0000313" key="5">
    <source>
        <dbReference type="EMBL" id="GGD81204.1"/>
    </source>
</evidence>
<dbReference type="InterPro" id="IPR018060">
    <property type="entry name" value="HTH_AraC"/>
</dbReference>
<dbReference type="AlphaFoldDB" id="A0A916Z9J8"/>
<feature type="domain" description="HTH araC/xylS-type" evidence="4">
    <location>
        <begin position="236"/>
        <end position="333"/>
    </location>
</feature>
<dbReference type="InterPro" id="IPR032687">
    <property type="entry name" value="AraC-type_N"/>
</dbReference>
<dbReference type="Pfam" id="PF12833">
    <property type="entry name" value="HTH_18"/>
    <property type="match status" value="1"/>
</dbReference>
<keyword evidence="1" id="KW-0805">Transcription regulation</keyword>
<dbReference type="Gene3D" id="1.10.10.60">
    <property type="entry name" value="Homeodomain-like"/>
    <property type="match status" value="1"/>
</dbReference>
<sequence length="338" mass="37777">MDDARRSALTGWVLAIVRAMQVRGIDADAVLAEIGMDASRLEGGYSRYSQDQLSQLWKRAATLTGDPCFGLRVAEQVRPSSFHVVGYLMMCSSNLLRSLQRFTRFTRLISDSATAGLVETSGQVIVEFHFDTGGEPPIYQTVDTVLASVVNLLRWIAQDELPLAKVCFSHASTDAQDEFAQFFGCPISYDAPRTRLTFEKADLLRPIMSSDEELASMLESAAQRFLEQRMAGRFAIRVRDLMIAQLPDEVPTKARTAKLLGMTERTLLRRLKDEGTTFAEVLKQLREELAFRYLRRGLSLSEVAYLLGFSDNGTFSRAFKDWTGRRPSTVTNEFAGAG</sequence>
<evidence type="ECO:0000256" key="1">
    <source>
        <dbReference type="ARBA" id="ARBA00023015"/>
    </source>
</evidence>
<dbReference type="GO" id="GO:0003700">
    <property type="term" value="F:DNA-binding transcription factor activity"/>
    <property type="evidence" value="ECO:0007669"/>
    <property type="project" value="InterPro"/>
</dbReference>
<dbReference type="GO" id="GO:0005829">
    <property type="term" value="C:cytosol"/>
    <property type="evidence" value="ECO:0007669"/>
    <property type="project" value="TreeGrafter"/>
</dbReference>
<dbReference type="RefSeq" id="WP_156522080.1">
    <property type="nucleotide sequence ID" value="NZ_BMIP01000010.1"/>
</dbReference>
<dbReference type="OrthoDB" id="9805730at2"/>
<evidence type="ECO:0000313" key="6">
    <source>
        <dbReference type="Proteomes" id="UP000612349"/>
    </source>
</evidence>
<dbReference type="Proteomes" id="UP000612349">
    <property type="component" value="Unassembled WGS sequence"/>
</dbReference>
<evidence type="ECO:0000256" key="2">
    <source>
        <dbReference type="ARBA" id="ARBA00023125"/>
    </source>
</evidence>